<dbReference type="Gene3D" id="3.30.70.330">
    <property type="match status" value="1"/>
</dbReference>
<dbReference type="GO" id="GO:0003723">
    <property type="term" value="F:RNA binding"/>
    <property type="evidence" value="ECO:0007669"/>
    <property type="project" value="UniProtKB-UniRule"/>
</dbReference>
<dbReference type="GO" id="GO:0008380">
    <property type="term" value="P:RNA splicing"/>
    <property type="evidence" value="ECO:0007669"/>
    <property type="project" value="UniProtKB-KW"/>
</dbReference>
<keyword evidence="4" id="KW-0508">mRNA splicing</keyword>
<dbReference type="Pfam" id="PF00076">
    <property type="entry name" value="RRM_1"/>
    <property type="match status" value="1"/>
</dbReference>
<dbReference type="Proteomes" id="UP000321947">
    <property type="component" value="Unassembled WGS sequence"/>
</dbReference>
<sequence length="317" mass="34692">MAHTIVLSSRSFLLHLSSLTLTLIFFLFLAPTCLTLEGTTADDLYPLFHKYGKVVDIFIPRDRRTGDSRGFAFVRYKYADEAQKAVERLDVTKGRSAKHFPSQDTGLEVEVQGDDIGMITETGIIGGEVEAEAEAEAWTGVIVIGVVEKGRGKETIADEAGALVLGDLVLITPREGEEDAMMMSEEVVVSAVAEVVAVVVLWTVVLLVDEALVQEGVHLLEGASLLVGVHLPGMKVLKEMVMVVEGLQLLGVFHQEGDLPTHEAHPHKIQMISEYGWEENYGHNRTGRNECFEDLLIKNMGVRDFDAGCSSLLTLSV</sequence>
<comment type="caution">
    <text evidence="8">The sequence shown here is derived from an EMBL/GenBank/DDBJ whole genome shotgun (WGS) entry which is preliminary data.</text>
</comment>
<dbReference type="PROSITE" id="PS50102">
    <property type="entry name" value="RRM"/>
    <property type="match status" value="1"/>
</dbReference>
<proteinExistence type="predicted"/>
<evidence type="ECO:0000313" key="8">
    <source>
        <dbReference type="EMBL" id="TYK06936.1"/>
    </source>
</evidence>
<dbReference type="GO" id="GO:0005634">
    <property type="term" value="C:nucleus"/>
    <property type="evidence" value="ECO:0007669"/>
    <property type="project" value="UniProtKB-SubCell"/>
</dbReference>
<comment type="subcellular location">
    <subcellularLocation>
        <location evidence="1">Nucleus</location>
    </subcellularLocation>
</comment>
<protein>
    <submittedName>
        <fullName evidence="8">Serine/arginine-rich splicing factor SC35</fullName>
    </submittedName>
</protein>
<evidence type="ECO:0000256" key="2">
    <source>
        <dbReference type="ARBA" id="ARBA00022664"/>
    </source>
</evidence>
<dbReference type="PANTHER" id="PTHR48028">
    <property type="entry name" value="GLYCINE-RICH RNA-BINDING PROTEIN RZ1A"/>
    <property type="match status" value="1"/>
</dbReference>
<dbReference type="SMART" id="SM00360">
    <property type="entry name" value="RRM"/>
    <property type="match status" value="1"/>
</dbReference>
<dbReference type="GO" id="GO:0006397">
    <property type="term" value="P:mRNA processing"/>
    <property type="evidence" value="ECO:0007669"/>
    <property type="project" value="UniProtKB-KW"/>
</dbReference>
<gene>
    <name evidence="8" type="ORF">E5676_scaffold13G002470</name>
</gene>
<evidence type="ECO:0000256" key="5">
    <source>
        <dbReference type="ARBA" id="ARBA00023242"/>
    </source>
</evidence>
<feature type="domain" description="RRM" evidence="7">
    <location>
        <begin position="22"/>
        <end position="104"/>
    </location>
</feature>
<dbReference type="InterPro" id="IPR051106">
    <property type="entry name" value="RNA-bind/splicing_reg"/>
</dbReference>
<dbReference type="EMBL" id="SSTD01013385">
    <property type="protein sequence ID" value="TYK06936.1"/>
    <property type="molecule type" value="Genomic_DNA"/>
</dbReference>
<dbReference type="AlphaFoldDB" id="A0A5D3C9D7"/>
<evidence type="ECO:0000256" key="6">
    <source>
        <dbReference type="PROSITE-ProRule" id="PRU00176"/>
    </source>
</evidence>
<name>A0A5D3C9D7_CUCMM</name>
<evidence type="ECO:0000259" key="7">
    <source>
        <dbReference type="PROSITE" id="PS50102"/>
    </source>
</evidence>
<evidence type="ECO:0000256" key="4">
    <source>
        <dbReference type="ARBA" id="ARBA00023187"/>
    </source>
</evidence>
<dbReference type="InterPro" id="IPR000504">
    <property type="entry name" value="RRM_dom"/>
</dbReference>
<evidence type="ECO:0000313" key="9">
    <source>
        <dbReference type="Proteomes" id="UP000321947"/>
    </source>
</evidence>
<accession>A0A5D3C9D7</accession>
<evidence type="ECO:0000256" key="3">
    <source>
        <dbReference type="ARBA" id="ARBA00022884"/>
    </source>
</evidence>
<keyword evidence="3 6" id="KW-0694">RNA-binding</keyword>
<organism evidence="8 9">
    <name type="scientific">Cucumis melo var. makuwa</name>
    <name type="common">Oriental melon</name>
    <dbReference type="NCBI Taxonomy" id="1194695"/>
    <lineage>
        <taxon>Eukaryota</taxon>
        <taxon>Viridiplantae</taxon>
        <taxon>Streptophyta</taxon>
        <taxon>Embryophyta</taxon>
        <taxon>Tracheophyta</taxon>
        <taxon>Spermatophyta</taxon>
        <taxon>Magnoliopsida</taxon>
        <taxon>eudicotyledons</taxon>
        <taxon>Gunneridae</taxon>
        <taxon>Pentapetalae</taxon>
        <taxon>rosids</taxon>
        <taxon>fabids</taxon>
        <taxon>Cucurbitales</taxon>
        <taxon>Cucurbitaceae</taxon>
        <taxon>Benincaseae</taxon>
        <taxon>Cucumis</taxon>
    </lineage>
</organism>
<dbReference type="PANTHER" id="PTHR48028:SF4">
    <property type="entry name" value="SC35-LIKE SPLICING FACTOR"/>
    <property type="match status" value="1"/>
</dbReference>
<keyword evidence="2" id="KW-0507">mRNA processing</keyword>
<keyword evidence="5" id="KW-0539">Nucleus</keyword>
<dbReference type="SUPFAM" id="SSF54928">
    <property type="entry name" value="RNA-binding domain, RBD"/>
    <property type="match status" value="1"/>
</dbReference>
<reference evidence="8 9" key="1">
    <citation type="submission" date="2019-08" db="EMBL/GenBank/DDBJ databases">
        <title>Draft genome sequences of two oriental melons (Cucumis melo L. var makuwa).</title>
        <authorList>
            <person name="Kwon S.-Y."/>
        </authorList>
    </citation>
    <scope>NUCLEOTIDE SEQUENCE [LARGE SCALE GENOMIC DNA]</scope>
    <source>
        <strain evidence="9">cv. Chang Bougi</strain>
        <tissue evidence="8">Leaf</tissue>
    </source>
</reference>
<dbReference type="InterPro" id="IPR012677">
    <property type="entry name" value="Nucleotide-bd_a/b_plait_sf"/>
</dbReference>
<evidence type="ECO:0000256" key="1">
    <source>
        <dbReference type="ARBA" id="ARBA00004123"/>
    </source>
</evidence>
<dbReference type="InterPro" id="IPR035979">
    <property type="entry name" value="RBD_domain_sf"/>
</dbReference>